<name>A0A7Y3WJ53_9HYPH</name>
<proteinExistence type="predicted"/>
<feature type="modified residue" description="4-aspartylphosphate" evidence="10">
    <location>
        <position position="115"/>
    </location>
</feature>
<sequence length="297" mass="33628">MQECRKLGAVDIGTRFDAFGITPINNLCRDVRFCCPHVENCSNGLRILDRTRFSVQFPAMEEMARTILVVDDDPEIRRLVAALLSREGFDVRTAENGIELDDVLRRVRPDLIILDLMLPGEDGLSICRRMRSEGAFPILMLTAKNDEMDRVVGLEVGADDYVSKPFGPRELLARVRALLRRTQSQPLQAASRRYSFDRFIIDLDARQLTDEDGEPATLTSAEFDLLTCFVLRPRRVLSRDQILDWTHGRTADPLDRTVDILVSRLRKKLESLSPGNTLISTVRNGGYLLTVPVRQVS</sequence>
<protein>
    <recommendedName>
        <fullName evidence="9">Regulatory protein VirG</fullName>
    </recommendedName>
</protein>
<dbReference type="FunFam" id="1.10.10.10:FF:000099">
    <property type="entry name" value="Two-component system response regulator TorR"/>
    <property type="match status" value="1"/>
</dbReference>
<dbReference type="SMART" id="SM00448">
    <property type="entry name" value="REC"/>
    <property type="match status" value="1"/>
</dbReference>
<evidence type="ECO:0000256" key="3">
    <source>
        <dbReference type="ARBA" id="ARBA00022553"/>
    </source>
</evidence>
<comment type="caution">
    <text evidence="14">The sequence shown here is derived from an EMBL/GenBank/DDBJ whole genome shotgun (WGS) entry which is preliminary data.</text>
</comment>
<dbReference type="SMART" id="SM00862">
    <property type="entry name" value="Trans_reg_C"/>
    <property type="match status" value="1"/>
</dbReference>
<dbReference type="InterPro" id="IPR039420">
    <property type="entry name" value="WalR-like"/>
</dbReference>
<keyword evidence="2" id="KW-0963">Cytoplasm</keyword>
<keyword evidence="4" id="KW-0902">Two-component regulatory system</keyword>
<evidence type="ECO:0000256" key="8">
    <source>
        <dbReference type="ARBA" id="ARBA00023163"/>
    </source>
</evidence>
<evidence type="ECO:0000313" key="14">
    <source>
        <dbReference type="EMBL" id="NNU41697.1"/>
    </source>
</evidence>
<organism evidence="14 15">
    <name type="scientific">Rhizobium sophorae</name>
    <dbReference type="NCBI Taxonomy" id="1535242"/>
    <lineage>
        <taxon>Bacteria</taxon>
        <taxon>Pseudomonadati</taxon>
        <taxon>Pseudomonadota</taxon>
        <taxon>Alphaproteobacteria</taxon>
        <taxon>Hyphomicrobiales</taxon>
        <taxon>Rhizobiaceae</taxon>
        <taxon>Rhizobium/Agrobacterium group</taxon>
        <taxon>Rhizobium</taxon>
    </lineage>
</organism>
<dbReference type="SUPFAM" id="SSF46894">
    <property type="entry name" value="C-terminal effector domain of the bipartite response regulators"/>
    <property type="match status" value="1"/>
</dbReference>
<evidence type="ECO:0000256" key="7">
    <source>
        <dbReference type="ARBA" id="ARBA00023159"/>
    </source>
</evidence>
<keyword evidence="5" id="KW-0805">Transcription regulation</keyword>
<accession>A0A7Y3WJ53</accession>
<dbReference type="PANTHER" id="PTHR48111">
    <property type="entry name" value="REGULATOR OF RPOS"/>
    <property type="match status" value="1"/>
</dbReference>
<dbReference type="PROSITE" id="PS50110">
    <property type="entry name" value="RESPONSE_REGULATORY"/>
    <property type="match status" value="1"/>
</dbReference>
<dbReference type="EMBL" id="JABFCN010000070">
    <property type="protein sequence ID" value="NNU41697.1"/>
    <property type="molecule type" value="Genomic_DNA"/>
</dbReference>
<gene>
    <name evidence="14" type="ORF">G9X64_35500</name>
</gene>
<evidence type="ECO:0000256" key="5">
    <source>
        <dbReference type="ARBA" id="ARBA00023015"/>
    </source>
</evidence>
<evidence type="ECO:0000256" key="9">
    <source>
        <dbReference type="ARBA" id="ARBA00067337"/>
    </source>
</evidence>
<dbReference type="Gene3D" id="1.10.10.10">
    <property type="entry name" value="Winged helix-like DNA-binding domain superfamily/Winged helix DNA-binding domain"/>
    <property type="match status" value="1"/>
</dbReference>
<dbReference type="GO" id="GO:0032993">
    <property type="term" value="C:protein-DNA complex"/>
    <property type="evidence" value="ECO:0007669"/>
    <property type="project" value="TreeGrafter"/>
</dbReference>
<dbReference type="GO" id="GO:0006355">
    <property type="term" value="P:regulation of DNA-templated transcription"/>
    <property type="evidence" value="ECO:0007669"/>
    <property type="project" value="InterPro"/>
</dbReference>
<feature type="domain" description="Response regulatory" evidence="12">
    <location>
        <begin position="66"/>
        <end position="179"/>
    </location>
</feature>
<dbReference type="AlphaFoldDB" id="A0A7Y3WJ53"/>
<dbReference type="Pfam" id="PF00486">
    <property type="entry name" value="Trans_reg_C"/>
    <property type="match status" value="1"/>
</dbReference>
<dbReference type="GO" id="GO:0005829">
    <property type="term" value="C:cytosol"/>
    <property type="evidence" value="ECO:0007669"/>
    <property type="project" value="TreeGrafter"/>
</dbReference>
<keyword evidence="15" id="KW-1185">Reference proteome</keyword>
<dbReference type="InterPro" id="IPR001789">
    <property type="entry name" value="Sig_transdc_resp-reg_receiver"/>
</dbReference>
<dbReference type="InterPro" id="IPR036388">
    <property type="entry name" value="WH-like_DNA-bd_sf"/>
</dbReference>
<comment type="subcellular location">
    <subcellularLocation>
        <location evidence="1">Cytoplasm</location>
    </subcellularLocation>
</comment>
<dbReference type="Gene3D" id="3.40.50.2300">
    <property type="match status" value="1"/>
</dbReference>
<keyword evidence="3 10" id="KW-0597">Phosphoprotein</keyword>
<dbReference type="InterPro" id="IPR001867">
    <property type="entry name" value="OmpR/PhoB-type_DNA-bd"/>
</dbReference>
<dbReference type="PANTHER" id="PTHR48111:SF4">
    <property type="entry name" value="DNA-BINDING DUAL TRANSCRIPTIONAL REGULATOR OMPR"/>
    <property type="match status" value="1"/>
</dbReference>
<evidence type="ECO:0000256" key="10">
    <source>
        <dbReference type="PROSITE-ProRule" id="PRU00169"/>
    </source>
</evidence>
<dbReference type="SUPFAM" id="SSF52172">
    <property type="entry name" value="CheY-like"/>
    <property type="match status" value="1"/>
</dbReference>
<dbReference type="Pfam" id="PF00072">
    <property type="entry name" value="Response_reg"/>
    <property type="match status" value="1"/>
</dbReference>
<dbReference type="GO" id="GO:0000976">
    <property type="term" value="F:transcription cis-regulatory region binding"/>
    <property type="evidence" value="ECO:0007669"/>
    <property type="project" value="TreeGrafter"/>
</dbReference>
<dbReference type="CDD" id="cd00383">
    <property type="entry name" value="trans_reg_C"/>
    <property type="match status" value="1"/>
</dbReference>
<dbReference type="InterPro" id="IPR016032">
    <property type="entry name" value="Sig_transdc_resp-reg_C-effctor"/>
</dbReference>
<evidence type="ECO:0000256" key="6">
    <source>
        <dbReference type="ARBA" id="ARBA00023125"/>
    </source>
</evidence>
<evidence type="ECO:0000256" key="1">
    <source>
        <dbReference type="ARBA" id="ARBA00004496"/>
    </source>
</evidence>
<keyword evidence="6 11" id="KW-0238">DNA-binding</keyword>
<evidence type="ECO:0000313" key="15">
    <source>
        <dbReference type="Proteomes" id="UP000519972"/>
    </source>
</evidence>
<evidence type="ECO:0000259" key="12">
    <source>
        <dbReference type="PROSITE" id="PS50110"/>
    </source>
</evidence>
<reference evidence="14 15" key="1">
    <citation type="submission" date="2020-02" db="EMBL/GenBank/DDBJ databases">
        <authorList>
            <person name="Sun Q."/>
        </authorList>
    </citation>
    <scope>NUCLEOTIDE SEQUENCE [LARGE SCALE GENOMIC DNA]</scope>
    <source>
        <strain evidence="14 15">CCBAU 03386</strain>
    </source>
</reference>
<feature type="DNA-binding region" description="OmpR/PhoB-type" evidence="11">
    <location>
        <begin position="191"/>
        <end position="291"/>
    </location>
</feature>
<evidence type="ECO:0000256" key="4">
    <source>
        <dbReference type="ARBA" id="ARBA00023012"/>
    </source>
</evidence>
<dbReference type="InterPro" id="IPR011006">
    <property type="entry name" value="CheY-like_superfamily"/>
</dbReference>
<keyword evidence="8" id="KW-0804">Transcription</keyword>
<dbReference type="Proteomes" id="UP000519972">
    <property type="component" value="Unassembled WGS sequence"/>
</dbReference>
<evidence type="ECO:0000256" key="2">
    <source>
        <dbReference type="ARBA" id="ARBA00022490"/>
    </source>
</evidence>
<dbReference type="FunFam" id="3.40.50.2300:FF:000001">
    <property type="entry name" value="DNA-binding response regulator PhoB"/>
    <property type="match status" value="1"/>
</dbReference>
<evidence type="ECO:0000259" key="13">
    <source>
        <dbReference type="PROSITE" id="PS51755"/>
    </source>
</evidence>
<feature type="domain" description="OmpR/PhoB-type" evidence="13">
    <location>
        <begin position="191"/>
        <end position="291"/>
    </location>
</feature>
<evidence type="ECO:0000256" key="11">
    <source>
        <dbReference type="PROSITE-ProRule" id="PRU01091"/>
    </source>
</evidence>
<dbReference type="Gene3D" id="6.10.250.690">
    <property type="match status" value="1"/>
</dbReference>
<dbReference type="GO" id="GO:0000156">
    <property type="term" value="F:phosphorelay response regulator activity"/>
    <property type="evidence" value="ECO:0007669"/>
    <property type="project" value="TreeGrafter"/>
</dbReference>
<keyword evidence="7" id="KW-0010">Activator</keyword>
<dbReference type="PROSITE" id="PS51755">
    <property type="entry name" value="OMPR_PHOB"/>
    <property type="match status" value="1"/>
</dbReference>